<gene>
    <name evidence="2" type="ORF">CEJ86_18205</name>
</gene>
<dbReference type="SUPFAM" id="SSF51695">
    <property type="entry name" value="PLC-like phosphodiesterases"/>
    <property type="match status" value="1"/>
</dbReference>
<dbReference type="GO" id="GO:0008081">
    <property type="term" value="F:phosphoric diester hydrolase activity"/>
    <property type="evidence" value="ECO:0007669"/>
    <property type="project" value="InterPro"/>
</dbReference>
<reference evidence="2 3" key="1">
    <citation type="submission" date="2017-06" db="EMBL/GenBank/DDBJ databases">
        <title>Ensifer strains isolated from leguminous trees and herbs display diverse denitrification phenotypes with some acting as strong N2O sinks.</title>
        <authorList>
            <person name="Woliy K."/>
            <person name="Mania D."/>
            <person name="Bakken L.R."/>
            <person name="Frostegard A."/>
        </authorList>
    </citation>
    <scope>NUCLEOTIDE SEQUENCE [LARGE SCALE GENOMIC DNA]</scope>
    <source>
        <strain evidence="2 3">AC50a</strain>
    </source>
</reference>
<dbReference type="Gene3D" id="3.20.20.190">
    <property type="entry name" value="Phosphatidylinositol (PI) phosphodiesterase"/>
    <property type="match status" value="1"/>
</dbReference>
<comment type="caution">
    <text evidence="2">The sequence shown here is derived from an EMBL/GenBank/DDBJ whole genome shotgun (WGS) entry which is preliminary data.</text>
</comment>
<accession>A0A2J0YZQ7</accession>
<dbReference type="Pfam" id="PF03009">
    <property type="entry name" value="GDPD"/>
    <property type="match status" value="1"/>
</dbReference>
<dbReference type="PANTHER" id="PTHR46211:SF14">
    <property type="entry name" value="GLYCEROPHOSPHODIESTER PHOSPHODIESTERASE"/>
    <property type="match status" value="1"/>
</dbReference>
<dbReference type="EMBL" id="NJGD01000008">
    <property type="protein sequence ID" value="PJR13707.1"/>
    <property type="molecule type" value="Genomic_DNA"/>
</dbReference>
<sequence>MTKIIGHRGARNLWPENSLTGFRNALRLGVDAIEFDVHLTDSEELVVIHDATLDRTVHATGPVRRMTPAMRLATPLRDTDESIPTLSDVLGILAARDGLHLHVEIKSDETGTPYPGIAARVAQELRRFGVDHRSHLTSFDRSVLEDCRLHAPHVARLVSVNADWAARQGGLAAFLAATDGLVDIVAIHHELMADEWELIRSSVPMERLCVWTLNEEAGVRRWLERGIGHLTSDSPDLALALRDAEVASMRLEEKV</sequence>
<dbReference type="InterPro" id="IPR030395">
    <property type="entry name" value="GP_PDE_dom"/>
</dbReference>
<evidence type="ECO:0000313" key="3">
    <source>
        <dbReference type="Proteomes" id="UP000231987"/>
    </source>
</evidence>
<dbReference type="RefSeq" id="WP_100672819.1">
    <property type="nucleotide sequence ID" value="NZ_JBKOIL010000004.1"/>
</dbReference>
<evidence type="ECO:0000313" key="2">
    <source>
        <dbReference type="EMBL" id="PJR13707.1"/>
    </source>
</evidence>
<dbReference type="Proteomes" id="UP000231987">
    <property type="component" value="Unassembled WGS sequence"/>
</dbReference>
<dbReference type="AlphaFoldDB" id="A0A2J0YZQ7"/>
<evidence type="ECO:0000259" key="1">
    <source>
        <dbReference type="PROSITE" id="PS51704"/>
    </source>
</evidence>
<organism evidence="2 3">
    <name type="scientific">Rhizobium meliloti</name>
    <name type="common">Ensifer meliloti</name>
    <name type="synonym">Sinorhizobium meliloti</name>
    <dbReference type="NCBI Taxonomy" id="382"/>
    <lineage>
        <taxon>Bacteria</taxon>
        <taxon>Pseudomonadati</taxon>
        <taxon>Pseudomonadota</taxon>
        <taxon>Alphaproteobacteria</taxon>
        <taxon>Hyphomicrobiales</taxon>
        <taxon>Rhizobiaceae</taxon>
        <taxon>Sinorhizobium/Ensifer group</taxon>
        <taxon>Sinorhizobium</taxon>
    </lineage>
</organism>
<feature type="domain" description="GP-PDE" evidence="1">
    <location>
        <begin position="2"/>
        <end position="242"/>
    </location>
</feature>
<dbReference type="InterPro" id="IPR017946">
    <property type="entry name" value="PLC-like_Pdiesterase_TIM-brl"/>
</dbReference>
<dbReference type="CDD" id="cd08565">
    <property type="entry name" value="GDPD_pAtGDE_like"/>
    <property type="match status" value="1"/>
</dbReference>
<proteinExistence type="predicted"/>
<dbReference type="PROSITE" id="PS51704">
    <property type="entry name" value="GP_PDE"/>
    <property type="match status" value="1"/>
</dbReference>
<dbReference type="PANTHER" id="PTHR46211">
    <property type="entry name" value="GLYCEROPHOSPHORYL DIESTER PHOSPHODIESTERASE"/>
    <property type="match status" value="1"/>
</dbReference>
<protein>
    <submittedName>
        <fullName evidence="2">Glycerophosphodiester phosphodiesterase</fullName>
    </submittedName>
</protein>
<name>A0A2J0YZQ7_RHIML</name>
<dbReference type="GO" id="GO:0006629">
    <property type="term" value="P:lipid metabolic process"/>
    <property type="evidence" value="ECO:0007669"/>
    <property type="project" value="InterPro"/>
</dbReference>